<dbReference type="InterPro" id="IPR056230">
    <property type="entry name" value="TMEM62_C"/>
</dbReference>
<dbReference type="GO" id="GO:0016787">
    <property type="term" value="F:hydrolase activity"/>
    <property type="evidence" value="ECO:0007669"/>
    <property type="project" value="InterPro"/>
</dbReference>
<dbReference type="EMBL" id="KI397513">
    <property type="protein sequence ID" value="ERM94106.1"/>
    <property type="molecule type" value="Genomic_DNA"/>
</dbReference>
<dbReference type="PANTHER" id="PTHR14795">
    <property type="entry name" value="HELICASE RELATED"/>
    <property type="match status" value="1"/>
</dbReference>
<feature type="transmembrane region" description="Helical" evidence="1">
    <location>
        <begin position="657"/>
        <end position="676"/>
    </location>
</feature>
<dbReference type="Proteomes" id="UP000017836">
    <property type="component" value="Unassembled WGS sequence"/>
</dbReference>
<feature type="transmembrane region" description="Helical" evidence="1">
    <location>
        <begin position="581"/>
        <end position="604"/>
    </location>
</feature>
<dbReference type="SUPFAM" id="SSF56300">
    <property type="entry name" value="Metallo-dependent phosphatases"/>
    <property type="match status" value="1"/>
</dbReference>
<organism evidence="6 7">
    <name type="scientific">Amborella trichopoda</name>
    <dbReference type="NCBI Taxonomy" id="13333"/>
    <lineage>
        <taxon>Eukaryota</taxon>
        <taxon>Viridiplantae</taxon>
        <taxon>Streptophyta</taxon>
        <taxon>Embryophyta</taxon>
        <taxon>Tracheophyta</taxon>
        <taxon>Spermatophyta</taxon>
        <taxon>Magnoliopsida</taxon>
        <taxon>Amborellales</taxon>
        <taxon>Amborellaceae</taxon>
        <taxon>Amborella</taxon>
    </lineage>
</organism>
<feature type="chain" id="PRO_5004806601" evidence="2">
    <location>
        <begin position="23"/>
        <end position="698"/>
    </location>
</feature>
<evidence type="ECO:0000313" key="6">
    <source>
        <dbReference type="EMBL" id="ERM94106.1"/>
    </source>
</evidence>
<feature type="domain" description="Calcineurin-like phosphoesterase" evidence="3">
    <location>
        <begin position="39"/>
        <end position="255"/>
    </location>
</feature>
<dbReference type="OrthoDB" id="27234at2759"/>
<evidence type="ECO:0000313" key="7">
    <source>
        <dbReference type="Proteomes" id="UP000017836"/>
    </source>
</evidence>
<dbReference type="OMA" id="SELQYWS"/>
<sequence length="698" mass="78913">MAHSCLVGVSLFVVGFFWFVESCAVSRERIGVEGEVVWVVQVSDLHVSSYHGERAEDLKRLLAPALKIIRPSLVLITGDLTDAKNMERTSTRQDESEWIQYKRAMDAVVKESGIHREAFLDIRGNHDKYGVPYVGGHLDFFSRYSLSSQSNRLNTIQSMALVAKDRKYVFLGIDDSMNIGIRGPSNLFGHPSDLAIKCVESELEYWDSHSDTPVTKITFGHFPMSFIASSESGRRYESIFSRHSVSAYLCGHLHAKFSRRLFRHHSFNSASDTKHGKSGQFWEWELGDWKESKLIRILAIDGGKVSFSDIDLLTKTGPSDGFLTTIHVNYPLDSRSMNGVSLGHDLPRDDVGALVFSQNLILNVTAKIFDSSRAFRLVEEVPLQITGSAIPPALYRAKLNVGRYTGAPATRFWLQVFAIDNLNREASSTLIPFSVDGKLGHLHKTWLECLIFHTSWEDLYLILLWSNIGFLFLLLFLPKLLNYFMQKSSSYQKWAMSVSVSSPLGQRGKYFLPLWFLIEGSRDVKIWCVMAVYLLYLLTFPWFWGHGTAVDSPIASMSIHGWRVTIPGIHIGEDGLGSPDVMVIILPFMYLIVGPLFILIYGLYTERALFYIHCGDKLRSSQGSSKSPKPNGDSRQCRSIMASNTSCKVCQGWMRTALVLVAFCIFSCISGNAPFLQQLMAWKLLFFRQASYGRHYYY</sequence>
<keyword evidence="7" id="KW-1185">Reference proteome</keyword>
<dbReference type="InterPro" id="IPR029052">
    <property type="entry name" value="Metallo-depent_PP-like"/>
</dbReference>
<dbReference type="Pfam" id="PF00149">
    <property type="entry name" value="Metallophos"/>
    <property type="match status" value="1"/>
</dbReference>
<keyword evidence="1" id="KW-1133">Transmembrane helix</keyword>
<dbReference type="Gene3D" id="3.60.21.10">
    <property type="match status" value="1"/>
</dbReference>
<dbReference type="Pfam" id="PF24384">
    <property type="entry name" value="Ig_TMM62"/>
    <property type="match status" value="1"/>
</dbReference>
<dbReference type="InterPro" id="IPR056229">
    <property type="entry name" value="Ig_TMM62"/>
</dbReference>
<feature type="transmembrane region" description="Helical" evidence="1">
    <location>
        <begin position="459"/>
        <end position="477"/>
    </location>
</feature>
<evidence type="ECO:0000259" key="5">
    <source>
        <dbReference type="Pfam" id="PF24394"/>
    </source>
</evidence>
<dbReference type="Gramene" id="ERM94106">
    <property type="protein sequence ID" value="ERM94106"/>
    <property type="gene ID" value="AMTR_s00010p00125180"/>
</dbReference>
<gene>
    <name evidence="6" type="ORF">AMTR_s00010p00125180</name>
</gene>
<dbReference type="eggNOG" id="KOG0701">
    <property type="taxonomic scope" value="Eukaryota"/>
</dbReference>
<proteinExistence type="predicted"/>
<dbReference type="Pfam" id="PF24394">
    <property type="entry name" value="TMEM62_C"/>
    <property type="match status" value="1"/>
</dbReference>
<evidence type="ECO:0000259" key="3">
    <source>
        <dbReference type="Pfam" id="PF00149"/>
    </source>
</evidence>
<feature type="domain" description="TMEM62 Ig-like" evidence="4">
    <location>
        <begin position="323"/>
        <end position="438"/>
    </location>
</feature>
<dbReference type="PANTHER" id="PTHR14795:SF6">
    <property type="entry name" value="METALLOPHOSPHOESTERASE-RELATED"/>
    <property type="match status" value="1"/>
</dbReference>
<keyword evidence="1" id="KW-0812">Transmembrane</keyword>
<dbReference type="HOGENOM" id="CLU_018027_0_0_1"/>
<keyword evidence="2" id="KW-0732">Signal</keyword>
<reference evidence="7" key="1">
    <citation type="journal article" date="2013" name="Science">
        <title>The Amborella genome and the evolution of flowering plants.</title>
        <authorList>
            <consortium name="Amborella Genome Project"/>
        </authorList>
    </citation>
    <scope>NUCLEOTIDE SEQUENCE [LARGE SCALE GENOMIC DNA]</scope>
</reference>
<dbReference type="InterPro" id="IPR004843">
    <property type="entry name" value="Calcineurin-like_PHP"/>
</dbReference>
<feature type="signal peptide" evidence="2">
    <location>
        <begin position="1"/>
        <end position="22"/>
    </location>
</feature>
<dbReference type="AlphaFoldDB" id="W1NF52"/>
<evidence type="ECO:0000256" key="2">
    <source>
        <dbReference type="SAM" id="SignalP"/>
    </source>
</evidence>
<evidence type="ECO:0000259" key="4">
    <source>
        <dbReference type="Pfam" id="PF24384"/>
    </source>
</evidence>
<dbReference type="KEGG" id="atr:18421939"/>
<feature type="domain" description="TMEM62 C-terminal" evidence="5">
    <location>
        <begin position="462"/>
        <end position="667"/>
    </location>
</feature>
<keyword evidence="1" id="KW-0472">Membrane</keyword>
<evidence type="ECO:0000256" key="1">
    <source>
        <dbReference type="SAM" id="Phobius"/>
    </source>
</evidence>
<name>W1NF52_AMBTC</name>
<accession>W1NF52</accession>
<protein>
    <submittedName>
        <fullName evidence="6">Uncharacterized protein</fullName>
    </submittedName>
</protein>
<feature type="transmembrane region" description="Helical" evidence="1">
    <location>
        <begin position="524"/>
        <end position="544"/>
    </location>
</feature>